<feature type="non-terminal residue" evidence="7">
    <location>
        <position position="1"/>
    </location>
</feature>
<evidence type="ECO:0000256" key="2">
    <source>
        <dbReference type="ARBA" id="ARBA00022475"/>
    </source>
</evidence>
<feature type="transmembrane region" description="Helical" evidence="6">
    <location>
        <begin position="414"/>
        <end position="433"/>
    </location>
</feature>
<feature type="transmembrane region" description="Helical" evidence="6">
    <location>
        <begin position="316"/>
        <end position="340"/>
    </location>
</feature>
<dbReference type="GO" id="GO:0005886">
    <property type="term" value="C:plasma membrane"/>
    <property type="evidence" value="ECO:0007669"/>
    <property type="project" value="UniProtKB-SubCell"/>
</dbReference>
<feature type="transmembrane region" description="Helical" evidence="6">
    <location>
        <begin position="197"/>
        <end position="215"/>
    </location>
</feature>
<proteinExistence type="predicted"/>
<comment type="subcellular location">
    <subcellularLocation>
        <location evidence="1">Cell membrane</location>
        <topology evidence="1">Multi-pass membrane protein</topology>
    </subcellularLocation>
</comment>
<dbReference type="AlphaFoldDB" id="A0A0F9BV79"/>
<keyword evidence="4 6" id="KW-1133">Transmembrane helix</keyword>
<reference evidence="7" key="1">
    <citation type="journal article" date="2015" name="Nature">
        <title>Complex archaea that bridge the gap between prokaryotes and eukaryotes.</title>
        <authorList>
            <person name="Spang A."/>
            <person name="Saw J.H."/>
            <person name="Jorgensen S.L."/>
            <person name="Zaremba-Niedzwiedzka K."/>
            <person name="Martijn J."/>
            <person name="Lind A.E."/>
            <person name="van Eijk R."/>
            <person name="Schleper C."/>
            <person name="Guy L."/>
            <person name="Ettema T.J."/>
        </authorList>
    </citation>
    <scope>NUCLEOTIDE SEQUENCE</scope>
</reference>
<feature type="transmembrane region" description="Helical" evidence="6">
    <location>
        <begin position="352"/>
        <end position="376"/>
    </location>
</feature>
<evidence type="ECO:0008006" key="8">
    <source>
        <dbReference type="Google" id="ProtNLM"/>
    </source>
</evidence>
<feature type="transmembrane region" description="Helical" evidence="6">
    <location>
        <begin position="272"/>
        <end position="295"/>
    </location>
</feature>
<keyword evidence="2" id="KW-1003">Cell membrane</keyword>
<keyword evidence="5 6" id="KW-0472">Membrane</keyword>
<feature type="transmembrane region" description="Helical" evidence="6">
    <location>
        <begin position="108"/>
        <end position="129"/>
    </location>
</feature>
<accession>A0A0F9BV79</accession>
<name>A0A0F9BV79_9ZZZZ</name>
<sequence length="453" mass="50585">AWSFRDVTTLLCMRLLKVSSQGTKLIMSFNFQRIGNVGLRSLTLGTRFLFIFFLAKYLSPSDVGYYVLFTATVGYAMYFVGLDFYAFATREIIKTPKEDRGQLLRGQAALSGLLYLGLLPVALVFLYHAGWPAHLVWWFIPILMLEHFNQEVFRLLVALSEQVIASLILFARHGSWAIGIVILMAVEPDSRNLDAVMGSWLLGGTGAAALGVWKLKKLSMGGWRRTVDWVWVKRGIKVSFWLLFASLALRGIQTADRYWLEALGGIDQVAAYVLFLGVASTLMVFLDAGVFSFAYPALIAHYHASEQSAARRKLRAMLVQTVVFSAAFAVVSIHLLPYLLEWIDKPAYLDAIHLYPWLLLAMVINALGMIPHYALYASRRDNIIIYSHLLAMIAFVAATWVLSDALGVMAVPAGKNVAFLTILILKTLGYWWFSNLQNPASSPINISTPQKNG</sequence>
<protein>
    <recommendedName>
        <fullName evidence="8">Polysaccharide biosynthesis protein C-terminal domain-containing protein</fullName>
    </recommendedName>
</protein>
<comment type="caution">
    <text evidence="7">The sequence shown here is derived from an EMBL/GenBank/DDBJ whole genome shotgun (WGS) entry which is preliminary data.</text>
</comment>
<evidence type="ECO:0000256" key="4">
    <source>
        <dbReference type="ARBA" id="ARBA00022989"/>
    </source>
</evidence>
<evidence type="ECO:0000256" key="5">
    <source>
        <dbReference type="ARBA" id="ARBA00023136"/>
    </source>
</evidence>
<dbReference type="PANTHER" id="PTHR30250">
    <property type="entry name" value="PST FAMILY PREDICTED COLANIC ACID TRANSPORTER"/>
    <property type="match status" value="1"/>
</dbReference>
<dbReference type="InterPro" id="IPR050833">
    <property type="entry name" value="Poly_Biosynth_Transport"/>
</dbReference>
<gene>
    <name evidence="7" type="ORF">LCGC14_2401580</name>
</gene>
<dbReference type="EMBL" id="LAZR01036075">
    <property type="protein sequence ID" value="KKL25810.1"/>
    <property type="molecule type" value="Genomic_DNA"/>
</dbReference>
<evidence type="ECO:0000313" key="7">
    <source>
        <dbReference type="EMBL" id="KKL25810.1"/>
    </source>
</evidence>
<feature type="transmembrane region" description="Helical" evidence="6">
    <location>
        <begin position="37"/>
        <end position="58"/>
    </location>
</feature>
<keyword evidence="3 6" id="KW-0812">Transmembrane</keyword>
<evidence type="ECO:0000256" key="6">
    <source>
        <dbReference type="SAM" id="Phobius"/>
    </source>
</evidence>
<organism evidence="7">
    <name type="scientific">marine sediment metagenome</name>
    <dbReference type="NCBI Taxonomy" id="412755"/>
    <lineage>
        <taxon>unclassified sequences</taxon>
        <taxon>metagenomes</taxon>
        <taxon>ecological metagenomes</taxon>
    </lineage>
</organism>
<feature type="transmembrane region" description="Helical" evidence="6">
    <location>
        <begin position="235"/>
        <end position="252"/>
    </location>
</feature>
<evidence type="ECO:0000256" key="1">
    <source>
        <dbReference type="ARBA" id="ARBA00004651"/>
    </source>
</evidence>
<dbReference type="PANTHER" id="PTHR30250:SF11">
    <property type="entry name" value="O-ANTIGEN TRANSPORTER-RELATED"/>
    <property type="match status" value="1"/>
</dbReference>
<feature type="transmembrane region" description="Helical" evidence="6">
    <location>
        <begin position="135"/>
        <end position="157"/>
    </location>
</feature>
<feature type="transmembrane region" description="Helical" evidence="6">
    <location>
        <begin position="64"/>
        <end position="87"/>
    </location>
</feature>
<evidence type="ECO:0000256" key="3">
    <source>
        <dbReference type="ARBA" id="ARBA00022692"/>
    </source>
</evidence>
<feature type="transmembrane region" description="Helical" evidence="6">
    <location>
        <begin position="164"/>
        <end position="185"/>
    </location>
</feature>
<feature type="transmembrane region" description="Helical" evidence="6">
    <location>
        <begin position="383"/>
        <end position="402"/>
    </location>
</feature>